<dbReference type="PANTHER" id="PTHR33990:SF1">
    <property type="entry name" value="PROTEIN YJDN"/>
    <property type="match status" value="1"/>
</dbReference>
<dbReference type="PANTHER" id="PTHR33990">
    <property type="entry name" value="PROTEIN YJDN-RELATED"/>
    <property type="match status" value="1"/>
</dbReference>
<keyword evidence="3" id="KW-1185">Reference proteome</keyword>
<dbReference type="SUPFAM" id="SSF54593">
    <property type="entry name" value="Glyoxalase/Bleomycin resistance protein/Dihydroxybiphenyl dioxygenase"/>
    <property type="match status" value="1"/>
</dbReference>
<evidence type="ECO:0000313" key="2">
    <source>
        <dbReference type="EMBL" id="MDO7877192.1"/>
    </source>
</evidence>
<comment type="caution">
    <text evidence="2">The sequence shown here is derived from an EMBL/GenBank/DDBJ whole genome shotgun (WGS) entry which is preliminary data.</text>
</comment>
<evidence type="ECO:0000259" key="1">
    <source>
        <dbReference type="Pfam" id="PF00903"/>
    </source>
</evidence>
<gene>
    <name evidence="2" type="ORF">Q5H93_20770</name>
</gene>
<dbReference type="Gene3D" id="3.10.180.10">
    <property type="entry name" value="2,3-Dihydroxybiphenyl 1,2-Dioxygenase, domain 1"/>
    <property type="match status" value="1"/>
</dbReference>
<dbReference type="InterPro" id="IPR029068">
    <property type="entry name" value="Glyas_Bleomycin-R_OHBP_Dase"/>
</dbReference>
<dbReference type="Pfam" id="PF00903">
    <property type="entry name" value="Glyoxalase"/>
    <property type="match status" value="1"/>
</dbReference>
<accession>A0ABT9BG20</accession>
<evidence type="ECO:0000313" key="3">
    <source>
        <dbReference type="Proteomes" id="UP001176429"/>
    </source>
</evidence>
<dbReference type="EMBL" id="JAUQSY010000017">
    <property type="protein sequence ID" value="MDO7877192.1"/>
    <property type="molecule type" value="Genomic_DNA"/>
</dbReference>
<dbReference type="RefSeq" id="WP_305008619.1">
    <property type="nucleotide sequence ID" value="NZ_JAUQSY010000017.1"/>
</dbReference>
<organism evidence="2 3">
    <name type="scientific">Hymenobacter aranciens</name>
    <dbReference type="NCBI Taxonomy" id="3063996"/>
    <lineage>
        <taxon>Bacteria</taxon>
        <taxon>Pseudomonadati</taxon>
        <taxon>Bacteroidota</taxon>
        <taxon>Cytophagia</taxon>
        <taxon>Cytophagales</taxon>
        <taxon>Hymenobacteraceae</taxon>
        <taxon>Hymenobacter</taxon>
    </lineage>
</organism>
<protein>
    <submittedName>
        <fullName evidence="2">VOC family protein</fullName>
    </submittedName>
</protein>
<reference evidence="2" key="1">
    <citation type="submission" date="2023-07" db="EMBL/GenBank/DDBJ databases">
        <authorList>
            <person name="Kim M.K."/>
        </authorList>
    </citation>
    <scope>NUCLEOTIDE SEQUENCE</scope>
    <source>
        <strain evidence="2">ASUV-10-1</strain>
    </source>
</reference>
<name>A0ABT9BG20_9BACT</name>
<dbReference type="InterPro" id="IPR004360">
    <property type="entry name" value="Glyas_Fos-R_dOase_dom"/>
</dbReference>
<feature type="domain" description="Glyoxalase/fosfomycin resistance/dioxygenase" evidence="1">
    <location>
        <begin position="12"/>
        <end position="133"/>
    </location>
</feature>
<dbReference type="CDD" id="cd06588">
    <property type="entry name" value="PhnB_like"/>
    <property type="match status" value="1"/>
</dbReference>
<sequence length="143" mass="15434">MKTPQLNPYLNFNGTCREAMTFYQACLGGELMLQAVAESPAASHLPAADQNGIIHSVLTVSETLMLFASDVMGGPPAVADNSSVQLCLNCHSEEQIDAVFSKLGEGGTVTQPLEVMFWGGKYGALTDRFGKQWLFNFQAGEQQ</sequence>
<dbReference type="Proteomes" id="UP001176429">
    <property type="component" value="Unassembled WGS sequence"/>
</dbReference>
<proteinExistence type="predicted"/>
<dbReference type="InterPro" id="IPR028973">
    <property type="entry name" value="PhnB-like"/>
</dbReference>